<name>A0A2P5Z8V5_9XANT</name>
<comment type="caution">
    <text evidence="3">The sequence shown here is derived from an EMBL/GenBank/DDBJ whole genome shotgun (WGS) entry which is preliminary data.</text>
</comment>
<feature type="domain" description="L-lysine epsilon oxidase C-terminal" evidence="2">
    <location>
        <begin position="420"/>
        <end position="566"/>
    </location>
</feature>
<evidence type="ECO:0000259" key="1">
    <source>
        <dbReference type="Pfam" id="PF17990"/>
    </source>
</evidence>
<dbReference type="InterPro" id="IPR033797">
    <property type="entry name" value="LodA"/>
</dbReference>
<evidence type="ECO:0008006" key="5">
    <source>
        <dbReference type="Google" id="ProtNLM"/>
    </source>
</evidence>
<dbReference type="InterPro" id="IPR041168">
    <property type="entry name" value="LodA_N"/>
</dbReference>
<dbReference type="AlphaFoldDB" id="A0A2P5Z8V5"/>
<dbReference type="Pfam" id="PF17990">
    <property type="entry name" value="LodA_N"/>
    <property type="match status" value="1"/>
</dbReference>
<dbReference type="GO" id="GO:0033736">
    <property type="term" value="F:L-lysine 6-oxidase activity"/>
    <property type="evidence" value="ECO:0007669"/>
    <property type="project" value="InterPro"/>
</dbReference>
<dbReference type="RefSeq" id="WP_010344131.1">
    <property type="nucleotide sequence ID" value="NZ_CP132343.1"/>
</dbReference>
<dbReference type="CDD" id="cd14732">
    <property type="entry name" value="LodA"/>
    <property type="match status" value="1"/>
</dbReference>
<accession>A0A2P5Z8V5</accession>
<evidence type="ECO:0000313" key="4">
    <source>
        <dbReference type="Proteomes" id="UP000247346"/>
    </source>
</evidence>
<organism evidence="3 4">
    <name type="scientific">Xanthomonas sacchari</name>
    <dbReference type="NCBI Taxonomy" id="56458"/>
    <lineage>
        <taxon>Bacteria</taxon>
        <taxon>Pseudomonadati</taxon>
        <taxon>Pseudomonadota</taxon>
        <taxon>Gammaproteobacteria</taxon>
        <taxon>Lysobacterales</taxon>
        <taxon>Lysobacteraceae</taxon>
        <taxon>Xanthomonas</taxon>
    </lineage>
</organism>
<reference evidence="3 4" key="1">
    <citation type="submission" date="2016-08" db="EMBL/GenBank/DDBJ databases">
        <authorList>
            <person name="Seilhamer J.J."/>
        </authorList>
    </citation>
    <scope>NUCLEOTIDE SEQUENCE [LARGE SCALE GENOMIC DNA]</scope>
    <source>
        <strain evidence="3 4">CFBP4641</strain>
    </source>
</reference>
<proteinExistence type="predicted"/>
<dbReference type="Pfam" id="PF18417">
    <property type="entry name" value="LodA_C"/>
    <property type="match status" value="1"/>
</dbReference>
<dbReference type="GeneID" id="93879880"/>
<dbReference type="Proteomes" id="UP000247346">
    <property type="component" value="Unassembled WGS sequence"/>
</dbReference>
<feature type="domain" description="L-Lysine epsilon oxidase N-terminal" evidence="1">
    <location>
        <begin position="9"/>
        <end position="302"/>
    </location>
</feature>
<protein>
    <recommendedName>
        <fullName evidence="5">L-lysine 6-oxidase</fullName>
    </recommendedName>
</protein>
<evidence type="ECO:0000259" key="2">
    <source>
        <dbReference type="Pfam" id="PF18417"/>
    </source>
</evidence>
<dbReference type="EMBL" id="MDEK01000001">
    <property type="protein sequence ID" value="PPU85082.1"/>
    <property type="molecule type" value="Genomic_DNA"/>
</dbReference>
<dbReference type="InterPro" id="IPR041173">
    <property type="entry name" value="LodA_C"/>
</dbReference>
<dbReference type="GO" id="GO:0031640">
    <property type="term" value="P:killing of cells of another organism"/>
    <property type="evidence" value="ECO:0007669"/>
    <property type="project" value="InterPro"/>
</dbReference>
<sequence>MTSNVFRVHPAIGIGRVGDSQEFYLAPVTAAGTRDADGRFGGLPVQPETESTPITAAQFRDADGNVKRQAARFHIYAYPSGSSGTYPNGGGVRVDVGSTIDGKTVKDIVWTVHLANKKLNNYSTVSQGGQFRGIGAYEEPGLLELRNPNYPDAANPADPNDPTRLRQLVIDAGPRALSAAAAGSSVVAFDMTTTASYADAGGTIQQQPAYPVSFPSMFHTLHEPLGKLDSLGDMRVEANGALIVAGGFARTSAVIGADGKYPELGDPTENGLWYDDAADGPVNAVLLFTDGSTASVQGAWYVTGDPGYAPQTRNVVSTWDDVYDVWVRTLGLVPSLYANGGFLPTYKPSFSDDIQPIFHAAMLQRWNTNLPSGAIKGHDTIGQIQPTDDPGAKIPNLKTLIRDPASAADTETGSPMMPLSLGDAQKSFLSVSSTQYFLLSQWHGNNYVQVGAPTLGPGEALDRATLQNCLGGRYSPGIEVSFPIRDVNLYVQDWQAKDCGPFRINQAPLDYGKASKDSAFLSFGYVPLQTHPVEPGDLSKFMSVPWHTDYNSCATHLPDPNPGQQTVNPNNTLFWSWPAERPFAVYPAALCQVDPDDDTWYLGSQVYSVRGAGTDSDYPAQAGRFQCYEDFVANWAKVGFLISGNQIAAPNGMPDYPPDMFLEVASGFDPGKEFVAPWPMADVPAFTSAAKPKCPSTEAEGLASSG</sequence>
<dbReference type="GO" id="GO:1900191">
    <property type="term" value="P:negative regulation of single-species biofilm formation"/>
    <property type="evidence" value="ECO:0007669"/>
    <property type="project" value="InterPro"/>
</dbReference>
<gene>
    <name evidence="3" type="ORF">XsacCFBP4641_00350</name>
</gene>
<evidence type="ECO:0000313" key="3">
    <source>
        <dbReference type="EMBL" id="PPU85082.1"/>
    </source>
</evidence>
<dbReference type="OrthoDB" id="336698at2"/>